<evidence type="ECO:0000259" key="1">
    <source>
        <dbReference type="Pfam" id="PF14280"/>
    </source>
</evidence>
<dbReference type="AlphaFoldDB" id="A0A7Y9GGI0"/>
<reference evidence="2 3" key="1">
    <citation type="submission" date="2020-07" db="EMBL/GenBank/DDBJ databases">
        <title>Sequencing the genomes of 1000 actinobacteria strains.</title>
        <authorList>
            <person name="Klenk H.-P."/>
        </authorList>
    </citation>
    <scope>NUCLEOTIDE SEQUENCE [LARGE SCALE GENOMIC DNA]</scope>
    <source>
        <strain evidence="2 3">DSM 43461</strain>
    </source>
</reference>
<evidence type="ECO:0000313" key="2">
    <source>
        <dbReference type="EMBL" id="NYE16083.1"/>
    </source>
</evidence>
<dbReference type="EMBL" id="JACCBT010000001">
    <property type="protein sequence ID" value="NYE16083.1"/>
    <property type="molecule type" value="Genomic_DNA"/>
</dbReference>
<comment type="caution">
    <text evidence="2">The sequence shown here is derived from an EMBL/GenBank/DDBJ whole genome shotgun (WGS) entry which is preliminary data.</text>
</comment>
<keyword evidence="3" id="KW-1185">Reference proteome</keyword>
<dbReference type="InterPro" id="IPR025375">
    <property type="entry name" value="DUF4365"/>
</dbReference>
<sequence length="111" mass="12637">MKSWRVPTGAGDTWNYSMESKHFNQLAGTFDIPRFLFLVVVPADVRAYTRADDECLRLYRACYWASFKDVQPAWEIPGDKEVKAPVPKRNLLTVDSLLALMVRPVTSLEAS</sequence>
<dbReference type="Pfam" id="PF14280">
    <property type="entry name" value="DUF4365"/>
    <property type="match status" value="1"/>
</dbReference>
<proteinExistence type="predicted"/>
<gene>
    <name evidence="2" type="ORF">BJ999_006379</name>
</gene>
<accession>A0A7Y9GGI0</accession>
<organism evidence="2 3">
    <name type="scientific">Actinomadura citrea</name>
    <dbReference type="NCBI Taxonomy" id="46158"/>
    <lineage>
        <taxon>Bacteria</taxon>
        <taxon>Bacillati</taxon>
        <taxon>Actinomycetota</taxon>
        <taxon>Actinomycetes</taxon>
        <taxon>Streptosporangiales</taxon>
        <taxon>Thermomonosporaceae</taxon>
        <taxon>Actinomadura</taxon>
    </lineage>
</organism>
<feature type="domain" description="DUF4365" evidence="1">
    <location>
        <begin position="13"/>
        <end position="101"/>
    </location>
</feature>
<name>A0A7Y9GGI0_9ACTN</name>
<evidence type="ECO:0000313" key="3">
    <source>
        <dbReference type="Proteomes" id="UP000591272"/>
    </source>
</evidence>
<dbReference type="Proteomes" id="UP000591272">
    <property type="component" value="Unassembled WGS sequence"/>
</dbReference>
<protein>
    <recommendedName>
        <fullName evidence="1">DUF4365 domain-containing protein</fullName>
    </recommendedName>
</protein>